<dbReference type="AlphaFoldDB" id="A0A0N7LUK2"/>
<dbReference type="Pfam" id="PF20613">
    <property type="entry name" value="HipA_2"/>
    <property type="match status" value="1"/>
</dbReference>
<evidence type="ECO:0000313" key="3">
    <source>
        <dbReference type="Proteomes" id="UP000051587"/>
    </source>
</evidence>
<evidence type="ECO:0000259" key="1">
    <source>
        <dbReference type="Pfam" id="PF20613"/>
    </source>
</evidence>
<accession>A0A0N7LUK2</accession>
<dbReference type="Proteomes" id="UP000051587">
    <property type="component" value="Unassembled WGS sequence"/>
</dbReference>
<dbReference type="STRING" id="53501.SAMN04488043_11299"/>
<proteinExistence type="predicted"/>
<dbReference type="InterPro" id="IPR046748">
    <property type="entry name" value="HipA_2"/>
</dbReference>
<reference evidence="2 3" key="1">
    <citation type="submission" date="2015-09" db="EMBL/GenBank/DDBJ databases">
        <authorList>
            <consortium name="Swine Surveillance"/>
        </authorList>
    </citation>
    <scope>NUCLEOTIDE SEQUENCE [LARGE SCALE GENOMIC DNA]</scope>
    <source>
        <strain evidence="2 3">CECT 4357</strain>
    </source>
</reference>
<dbReference type="RefSeq" id="WP_058261644.1">
    <property type="nucleotide sequence ID" value="NZ_CP051181.1"/>
</dbReference>
<feature type="domain" description="HipA-like kinase" evidence="1">
    <location>
        <begin position="42"/>
        <end position="165"/>
    </location>
</feature>
<evidence type="ECO:0000313" key="2">
    <source>
        <dbReference type="EMBL" id="CUH63730.1"/>
    </source>
</evidence>
<protein>
    <recommendedName>
        <fullName evidence="1">HipA-like kinase domain-containing protein</fullName>
    </recommendedName>
</protein>
<name>A0A0N7LUK2_THAGE</name>
<keyword evidence="3" id="KW-1185">Reference proteome</keyword>
<gene>
    <name evidence="2" type="ORF">TG4357_00854</name>
</gene>
<dbReference type="EMBL" id="CYSA01000010">
    <property type="protein sequence ID" value="CUH63730.1"/>
    <property type="molecule type" value="Genomic_DNA"/>
</dbReference>
<sequence length="177" mass="19684">MNPVVGTLIGEPLPFSAVKSKNTLYRGQVELADGSVKSCLLKNIDRIEIVNELVANLIGQKLGLPIPAAILTFVPDTFNDKNQFDKGHKISGGILVFASVDAQTPNLLQRLQTSHPLGRQIIEQYLKAWSKKSCLYGFDTWVANVDRNLQNLLFGSKNEIWLIDHGKWTCRGLMPLL</sequence>
<organism evidence="2 3">
    <name type="scientific">Thalassovita gelatinovora</name>
    <name type="common">Thalassobius gelatinovorus</name>
    <dbReference type="NCBI Taxonomy" id="53501"/>
    <lineage>
        <taxon>Bacteria</taxon>
        <taxon>Pseudomonadati</taxon>
        <taxon>Pseudomonadota</taxon>
        <taxon>Alphaproteobacteria</taxon>
        <taxon>Rhodobacterales</taxon>
        <taxon>Roseobacteraceae</taxon>
        <taxon>Thalassovita</taxon>
    </lineage>
</organism>
<dbReference type="OrthoDB" id="9128719at2"/>